<reference evidence="2" key="1">
    <citation type="submission" date="2011-12" db="EMBL/GenBank/DDBJ databases">
        <authorList>
            <consortium name="The Broad Institute Genome Sequencing Platform"/>
            <person name="Russ C."/>
            <person name="Tyler B."/>
            <person name="Panabieres F."/>
            <person name="Shan W."/>
            <person name="Tripathy S."/>
            <person name="Grunwald N."/>
            <person name="Machado M."/>
            <person name="Young S.K."/>
            <person name="Zeng Q."/>
            <person name="Gargeya S."/>
            <person name="Fitzgerald M."/>
            <person name="Haas B."/>
            <person name="Abouelleil A."/>
            <person name="Alvarado L."/>
            <person name="Arachchi H.M."/>
            <person name="Berlin A."/>
            <person name="Chapman S.B."/>
            <person name="Gearin G."/>
            <person name="Goldberg J."/>
            <person name="Griggs A."/>
            <person name="Gujja S."/>
            <person name="Hansen M."/>
            <person name="Heiman D."/>
            <person name="Howarth C."/>
            <person name="Larimer J."/>
            <person name="Lui A."/>
            <person name="MacDonald P.J.P."/>
            <person name="McCowen C."/>
            <person name="Montmayeur A."/>
            <person name="Murphy C."/>
            <person name="Neiman D."/>
            <person name="Pearson M."/>
            <person name="Priest M."/>
            <person name="Roberts A."/>
            <person name="Saif S."/>
            <person name="Shea T."/>
            <person name="Sisk P."/>
            <person name="Stolte C."/>
            <person name="Sykes S."/>
            <person name="Wortman J."/>
            <person name="Nusbaum C."/>
            <person name="Birren B."/>
        </authorList>
    </citation>
    <scope>NUCLEOTIDE SEQUENCE [LARGE SCALE GENOMIC DNA]</scope>
    <source>
        <strain evidence="2">INRA-310</strain>
    </source>
</reference>
<sequence>MCKTNECSVLERRIGLANAGTPVAVRELSVLSQADRTKEREREFEV</sequence>
<dbReference type="AlphaFoldDB" id="W2PAL2"/>
<dbReference type="VEuPathDB" id="FungiDB:PPTG_24852"/>
<evidence type="ECO:0000313" key="2">
    <source>
        <dbReference type="Proteomes" id="UP000018817"/>
    </source>
</evidence>
<organism evidence="1 2">
    <name type="scientific">Phytophthora nicotianae (strain INRA-310)</name>
    <name type="common">Phytophthora parasitica</name>
    <dbReference type="NCBI Taxonomy" id="761204"/>
    <lineage>
        <taxon>Eukaryota</taxon>
        <taxon>Sar</taxon>
        <taxon>Stramenopiles</taxon>
        <taxon>Oomycota</taxon>
        <taxon>Peronosporomycetes</taxon>
        <taxon>Peronosporales</taxon>
        <taxon>Peronosporaceae</taxon>
        <taxon>Phytophthora</taxon>
    </lineage>
</organism>
<reference evidence="1 2" key="2">
    <citation type="submission" date="2013-11" db="EMBL/GenBank/DDBJ databases">
        <title>The Genome Sequence of Phytophthora parasitica INRA-310.</title>
        <authorList>
            <consortium name="The Broad Institute Genomics Platform"/>
            <person name="Russ C."/>
            <person name="Tyler B."/>
            <person name="Panabieres F."/>
            <person name="Shan W."/>
            <person name="Tripathy S."/>
            <person name="Grunwald N."/>
            <person name="Machado M."/>
            <person name="Johnson C.S."/>
            <person name="Arredondo F."/>
            <person name="Hong C."/>
            <person name="Coffey M."/>
            <person name="Young S.K."/>
            <person name="Zeng Q."/>
            <person name="Gargeya S."/>
            <person name="Fitzgerald M."/>
            <person name="Abouelleil A."/>
            <person name="Alvarado L."/>
            <person name="Chapman S.B."/>
            <person name="Gainer-Dewar J."/>
            <person name="Goldberg J."/>
            <person name="Griggs A."/>
            <person name="Gujja S."/>
            <person name="Hansen M."/>
            <person name="Howarth C."/>
            <person name="Imamovic A."/>
            <person name="Ireland A."/>
            <person name="Larimer J."/>
            <person name="McCowan C."/>
            <person name="Murphy C."/>
            <person name="Pearson M."/>
            <person name="Poon T.W."/>
            <person name="Priest M."/>
            <person name="Roberts A."/>
            <person name="Saif S."/>
            <person name="Shea T."/>
            <person name="Sykes S."/>
            <person name="Wortman J."/>
            <person name="Nusbaum C."/>
            <person name="Birren B."/>
        </authorList>
    </citation>
    <scope>NUCLEOTIDE SEQUENCE [LARGE SCALE GENOMIC DNA]</scope>
    <source>
        <strain evidence="1 2">INRA-310</strain>
    </source>
</reference>
<dbReference type="Proteomes" id="UP000018817">
    <property type="component" value="Unassembled WGS sequence"/>
</dbReference>
<name>W2PAL2_PHYN3</name>
<protein>
    <submittedName>
        <fullName evidence="1">Uncharacterized protein</fullName>
    </submittedName>
</protein>
<gene>
    <name evidence="1" type="ORF">PPTG_24852</name>
</gene>
<dbReference type="EMBL" id="KI669854">
    <property type="protein sequence ID" value="ETM97705.1"/>
    <property type="molecule type" value="Genomic_DNA"/>
</dbReference>
<proteinExistence type="predicted"/>
<dbReference type="GeneID" id="20193451"/>
<evidence type="ECO:0000313" key="1">
    <source>
        <dbReference type="EMBL" id="ETM97705.1"/>
    </source>
</evidence>
<dbReference type="RefSeq" id="XP_008916997.1">
    <property type="nucleotide sequence ID" value="XM_008918749.1"/>
</dbReference>
<accession>W2PAL2</accession>